<dbReference type="GO" id="GO:0070290">
    <property type="term" value="F:N-acylphosphatidylethanolamine-specific phospholipase D activity"/>
    <property type="evidence" value="ECO:0007669"/>
    <property type="project" value="UniProtKB-EC"/>
</dbReference>
<keyword evidence="4" id="KW-1185">Reference proteome</keyword>
<evidence type="ECO:0000313" key="4">
    <source>
        <dbReference type="Proteomes" id="UP000245728"/>
    </source>
</evidence>
<dbReference type="PANTHER" id="PTHR15032:SF4">
    <property type="entry name" value="N-ACYL-PHOSPHATIDYLETHANOLAMINE-HYDROLYZING PHOSPHOLIPASE D"/>
    <property type="match status" value="1"/>
</dbReference>
<keyword evidence="3" id="KW-0378">Hydrolase</keyword>
<feature type="chain" id="PRO_5015751300" evidence="1">
    <location>
        <begin position="23"/>
        <end position="350"/>
    </location>
</feature>
<dbReference type="Proteomes" id="UP000245728">
    <property type="component" value="Chromosome"/>
</dbReference>
<dbReference type="AlphaFoldDB" id="A0A2S2E1P4"/>
<feature type="domain" description="Metallo-beta-lactamase" evidence="2">
    <location>
        <begin position="110"/>
        <end position="307"/>
    </location>
</feature>
<dbReference type="Pfam" id="PF12706">
    <property type="entry name" value="Lactamase_B_2"/>
    <property type="match status" value="1"/>
</dbReference>
<dbReference type="InterPro" id="IPR001279">
    <property type="entry name" value="Metallo-B-lactamas"/>
</dbReference>
<dbReference type="RefSeq" id="WP_109339191.1">
    <property type="nucleotide sequence ID" value="NZ_CP029347.1"/>
</dbReference>
<sequence length="350" mass="39979">MQVKLQWWAGVWATVLSLAACASQKDLPTSQHTLIEDGQYTNPQIQDPEKSFFDYWGMRLFGDTEFADQSAQVDRIQTVTNTLDLTVRPSGERVIWLGHSTFLIQAGGLNVLTDPILSERASPVSFAGPVRLAPMPYSFEDLPRIDVVLISHNHYDHLDRATIKQLGNEPHYYVPLGLSEWFKQQDIDGLSITEMDWWQQDTGRGYTITATPAQHWSARSLFDRRETFWAGWHIQIGDWRLWFAGDTGYNPVQFRQIGERLKDIDVALIPIGSYSPRWFMKPYHVNPQEAVRIHQDVGAATSVGMHWSTFQLSAEALDEPRRRLETIMAERPGLPPFITLPIGGHLHWAD</sequence>
<dbReference type="EC" id="3.1.4.54" evidence="3"/>
<name>A0A2S2E1P4_9ALTE</name>
<dbReference type="PROSITE" id="PS51257">
    <property type="entry name" value="PROKAR_LIPOPROTEIN"/>
    <property type="match status" value="1"/>
</dbReference>
<keyword evidence="1" id="KW-0732">Signal</keyword>
<dbReference type="Gene3D" id="3.60.15.10">
    <property type="entry name" value="Ribonuclease Z/Hydroxyacylglutathione hydrolase-like"/>
    <property type="match status" value="1"/>
</dbReference>
<feature type="signal peptide" evidence="1">
    <location>
        <begin position="1"/>
        <end position="22"/>
    </location>
</feature>
<proteinExistence type="predicted"/>
<evidence type="ECO:0000256" key="1">
    <source>
        <dbReference type="SAM" id="SignalP"/>
    </source>
</evidence>
<accession>A0A2S2E1P4</accession>
<dbReference type="KEGG" id="salh:HMF8227_01069"/>
<dbReference type="PANTHER" id="PTHR15032">
    <property type="entry name" value="N-ACYL-PHOSPHATIDYLETHANOLAMINE-HYDROLYZING PHOSPHOLIPASE D"/>
    <property type="match status" value="1"/>
</dbReference>
<dbReference type="SUPFAM" id="SSF56281">
    <property type="entry name" value="Metallo-hydrolase/oxidoreductase"/>
    <property type="match status" value="1"/>
</dbReference>
<dbReference type="EMBL" id="CP029347">
    <property type="protein sequence ID" value="AWL11556.1"/>
    <property type="molecule type" value="Genomic_DNA"/>
</dbReference>
<dbReference type="OrthoDB" id="9805728at2"/>
<protein>
    <submittedName>
        <fullName evidence="3">N-acetylphosphatidylethanolamine-hydrolyzing phospholipase D</fullName>
        <ecNumber evidence="3">3.1.4.54</ecNumber>
    </submittedName>
</protein>
<dbReference type="GO" id="GO:0005737">
    <property type="term" value="C:cytoplasm"/>
    <property type="evidence" value="ECO:0007669"/>
    <property type="project" value="TreeGrafter"/>
</dbReference>
<organism evidence="3 4">
    <name type="scientific">Saliniradius amylolyticus</name>
    <dbReference type="NCBI Taxonomy" id="2183582"/>
    <lineage>
        <taxon>Bacteria</taxon>
        <taxon>Pseudomonadati</taxon>
        <taxon>Pseudomonadota</taxon>
        <taxon>Gammaproteobacteria</taxon>
        <taxon>Alteromonadales</taxon>
        <taxon>Alteromonadaceae</taxon>
        <taxon>Saliniradius</taxon>
    </lineage>
</organism>
<evidence type="ECO:0000259" key="2">
    <source>
        <dbReference type="Pfam" id="PF12706"/>
    </source>
</evidence>
<reference evidence="3 4" key="1">
    <citation type="submission" date="2018-05" db="EMBL/GenBank/DDBJ databases">
        <title>Salinimonas sp. HMF8227 Genome sequencing and assembly.</title>
        <authorList>
            <person name="Kang H."/>
            <person name="Kang J."/>
            <person name="Cha I."/>
            <person name="Kim H."/>
            <person name="Joh K."/>
        </authorList>
    </citation>
    <scope>NUCLEOTIDE SEQUENCE [LARGE SCALE GENOMIC DNA]</scope>
    <source>
        <strain evidence="3 4">HMF8227</strain>
    </source>
</reference>
<dbReference type="InterPro" id="IPR036866">
    <property type="entry name" value="RibonucZ/Hydroxyglut_hydro"/>
</dbReference>
<evidence type="ECO:0000313" key="3">
    <source>
        <dbReference type="EMBL" id="AWL11556.1"/>
    </source>
</evidence>
<gene>
    <name evidence="3" type="ORF">HMF8227_01069</name>
</gene>